<comment type="caution">
    <text evidence="4">The sequence shown here is derived from an EMBL/GenBank/DDBJ whole genome shotgun (WGS) entry which is preliminary data.</text>
</comment>
<protein>
    <recommendedName>
        <fullName evidence="3">DUF7732 domain-containing protein</fullName>
    </recommendedName>
</protein>
<organism evidence="4 5">
    <name type="scientific">Cercophora newfieldiana</name>
    <dbReference type="NCBI Taxonomy" id="92897"/>
    <lineage>
        <taxon>Eukaryota</taxon>
        <taxon>Fungi</taxon>
        <taxon>Dikarya</taxon>
        <taxon>Ascomycota</taxon>
        <taxon>Pezizomycotina</taxon>
        <taxon>Sordariomycetes</taxon>
        <taxon>Sordariomycetidae</taxon>
        <taxon>Sordariales</taxon>
        <taxon>Lasiosphaeriaceae</taxon>
        <taxon>Cercophora</taxon>
    </lineage>
</organism>
<dbReference type="PANTHER" id="PTHR42091:SF1">
    <property type="entry name" value="CONSERVED GLYCINE-RICH PROTEIN (AFU_ORTHOLOGUE AFUA_7G02440)"/>
    <property type="match status" value="1"/>
</dbReference>
<feature type="region of interest" description="Disordered" evidence="1">
    <location>
        <begin position="29"/>
        <end position="76"/>
    </location>
</feature>
<name>A0AA39YR72_9PEZI</name>
<dbReference type="PANTHER" id="PTHR42091">
    <property type="entry name" value="CONSERVED GLYCINE-RICH PROTEIN (AFU_ORTHOLOGUE AFUA_7G02440)"/>
    <property type="match status" value="1"/>
</dbReference>
<keyword evidence="5" id="KW-1185">Reference proteome</keyword>
<evidence type="ECO:0000313" key="4">
    <source>
        <dbReference type="EMBL" id="KAK0657168.1"/>
    </source>
</evidence>
<feature type="signal peptide" evidence="2">
    <location>
        <begin position="1"/>
        <end position="18"/>
    </location>
</feature>
<feature type="compositionally biased region" description="Gly residues" evidence="1">
    <location>
        <begin position="39"/>
        <end position="57"/>
    </location>
</feature>
<proteinExistence type="predicted"/>
<feature type="compositionally biased region" description="Low complexity" evidence="1">
    <location>
        <begin position="58"/>
        <end position="76"/>
    </location>
</feature>
<dbReference type="InterPro" id="IPR056634">
    <property type="entry name" value="DUF7732"/>
</dbReference>
<sequence length="247" mass="24898">MRLSFTIVLSIFLVFIDALSVAPRADVDAKPIDSSSGGSSSGGSSSGGRSGSTGGRGSSSSTSGGRTTTGSGPSPAYGGGKYYGGGAAVPYQPGQRSPSGINPLFLGAGLGALAFWPGVWLYGAYTYPYARPYSYYNASSKANETAAVTCGCDPYAVCGCDENGDQQFLSDIIGNGTNLNNTLVSVATINNTRTILLNGTLPNGTTAAGGDEDPYGSSSAGPGMRSLLENAGFWPVVALVATMVFTA</sequence>
<evidence type="ECO:0000256" key="1">
    <source>
        <dbReference type="SAM" id="MobiDB-lite"/>
    </source>
</evidence>
<evidence type="ECO:0000256" key="2">
    <source>
        <dbReference type="SAM" id="SignalP"/>
    </source>
</evidence>
<evidence type="ECO:0000259" key="3">
    <source>
        <dbReference type="Pfam" id="PF24866"/>
    </source>
</evidence>
<dbReference type="Pfam" id="PF24866">
    <property type="entry name" value="DUF7732"/>
    <property type="match status" value="1"/>
</dbReference>
<evidence type="ECO:0000313" key="5">
    <source>
        <dbReference type="Proteomes" id="UP001174936"/>
    </source>
</evidence>
<keyword evidence="2" id="KW-0732">Signal</keyword>
<dbReference type="AlphaFoldDB" id="A0AA39YR72"/>
<feature type="domain" description="DUF7732" evidence="3">
    <location>
        <begin position="82"/>
        <end position="205"/>
    </location>
</feature>
<accession>A0AA39YR72</accession>
<feature type="chain" id="PRO_5041384442" description="DUF7732 domain-containing protein" evidence="2">
    <location>
        <begin position="19"/>
        <end position="247"/>
    </location>
</feature>
<dbReference type="EMBL" id="JAULSV010000001">
    <property type="protein sequence ID" value="KAK0657168.1"/>
    <property type="molecule type" value="Genomic_DNA"/>
</dbReference>
<gene>
    <name evidence="4" type="ORF">B0T16DRAFT_53824</name>
</gene>
<dbReference type="Proteomes" id="UP001174936">
    <property type="component" value="Unassembled WGS sequence"/>
</dbReference>
<reference evidence="4" key="1">
    <citation type="submission" date="2023-06" db="EMBL/GenBank/DDBJ databases">
        <title>Genome-scale phylogeny and comparative genomics of the fungal order Sordariales.</title>
        <authorList>
            <consortium name="Lawrence Berkeley National Laboratory"/>
            <person name="Hensen N."/>
            <person name="Bonometti L."/>
            <person name="Westerberg I."/>
            <person name="Brannstrom I.O."/>
            <person name="Guillou S."/>
            <person name="Cros-Aarteil S."/>
            <person name="Calhoun S."/>
            <person name="Haridas S."/>
            <person name="Kuo A."/>
            <person name="Mondo S."/>
            <person name="Pangilinan J."/>
            <person name="Riley R."/>
            <person name="Labutti K."/>
            <person name="Andreopoulos B."/>
            <person name="Lipzen A."/>
            <person name="Chen C."/>
            <person name="Yanf M."/>
            <person name="Daum C."/>
            <person name="Ng V."/>
            <person name="Clum A."/>
            <person name="Steindorff A."/>
            <person name="Ohm R."/>
            <person name="Martin F."/>
            <person name="Silar P."/>
            <person name="Natvig D."/>
            <person name="Lalanne C."/>
            <person name="Gautier V."/>
            <person name="Ament-Velasquez S.L."/>
            <person name="Kruys A."/>
            <person name="Hutchinson M.I."/>
            <person name="Powell A.J."/>
            <person name="Barry K."/>
            <person name="Miller A.N."/>
            <person name="Grigoriev I.V."/>
            <person name="Debuchy R."/>
            <person name="Gladieux P."/>
            <person name="Thoren M.H."/>
            <person name="Johannesson H."/>
        </authorList>
    </citation>
    <scope>NUCLEOTIDE SEQUENCE</scope>
    <source>
        <strain evidence="4">SMH2532-1</strain>
    </source>
</reference>